<reference evidence="2" key="2">
    <citation type="submission" date="2023-06" db="EMBL/GenBank/DDBJ databases">
        <authorList>
            <consortium name="Lawrence Berkeley National Laboratory"/>
            <person name="Haridas S."/>
            <person name="Hensen N."/>
            <person name="Bonometti L."/>
            <person name="Westerberg I."/>
            <person name="Brannstrom I.O."/>
            <person name="Guillou S."/>
            <person name="Cros-Aarteil S."/>
            <person name="Calhoun S."/>
            <person name="Kuo A."/>
            <person name="Mondo S."/>
            <person name="Pangilinan J."/>
            <person name="Riley R."/>
            <person name="Labutti K."/>
            <person name="Andreopoulos B."/>
            <person name="Lipzen A."/>
            <person name="Chen C."/>
            <person name="Yanf M."/>
            <person name="Daum C."/>
            <person name="Ng V."/>
            <person name="Clum A."/>
            <person name="Steindorff A."/>
            <person name="Ohm R."/>
            <person name="Martin F."/>
            <person name="Silar P."/>
            <person name="Natvig D."/>
            <person name="Lalanne C."/>
            <person name="Gautier V."/>
            <person name="Ament-Velasquez S.L."/>
            <person name="Kruys A."/>
            <person name="Hutchinson M.I."/>
            <person name="Powell A.J."/>
            <person name="Barry K."/>
            <person name="Miller A.N."/>
            <person name="Grigoriev I.V."/>
            <person name="Debuchy R."/>
            <person name="Gladieux P."/>
            <person name="Thoren M.H."/>
            <person name="Johannesson H."/>
        </authorList>
    </citation>
    <scope>NUCLEOTIDE SEQUENCE</scope>
    <source>
        <strain evidence="2">CBS 560.94</strain>
    </source>
</reference>
<evidence type="ECO:0000313" key="2">
    <source>
        <dbReference type="EMBL" id="KAK3340720.1"/>
    </source>
</evidence>
<dbReference type="Proteomes" id="UP001278500">
    <property type="component" value="Unassembled WGS sequence"/>
</dbReference>
<organism evidence="2 3">
    <name type="scientific">Neurospora tetraspora</name>
    <dbReference type="NCBI Taxonomy" id="94610"/>
    <lineage>
        <taxon>Eukaryota</taxon>
        <taxon>Fungi</taxon>
        <taxon>Dikarya</taxon>
        <taxon>Ascomycota</taxon>
        <taxon>Pezizomycotina</taxon>
        <taxon>Sordariomycetes</taxon>
        <taxon>Sordariomycetidae</taxon>
        <taxon>Sordariales</taxon>
        <taxon>Sordariaceae</taxon>
        <taxon>Neurospora</taxon>
    </lineage>
</organism>
<feature type="compositionally biased region" description="Polar residues" evidence="1">
    <location>
        <begin position="158"/>
        <end position="173"/>
    </location>
</feature>
<dbReference type="GeneID" id="87859874"/>
<proteinExistence type="predicted"/>
<sequence length="229" mass="25468">MCRIARLDSYTSRPIGELSLSVPHFRVSLPPVQNIQLPGLRAWTDWIDGPQALQALHISSRLPTNSKWMFPLLLPCPTGSCRTPRHLLCKCKWQQCLKLVPSRYLALDHCTSVVQVSYGARTSLRVPFHDQRAGPTNLQPFSPHIDHAAVAPTDNTTALQHHSSTTPALLQQCNSRHRDRRSNRRDSALRAWFRYNLPAFGPTAAARNLAAGSLACIRMPGPISGSRDA</sequence>
<evidence type="ECO:0000256" key="1">
    <source>
        <dbReference type="SAM" id="MobiDB-lite"/>
    </source>
</evidence>
<dbReference type="EMBL" id="JAUEPP010000006">
    <property type="protein sequence ID" value="KAK3340720.1"/>
    <property type="molecule type" value="Genomic_DNA"/>
</dbReference>
<evidence type="ECO:0000313" key="3">
    <source>
        <dbReference type="Proteomes" id="UP001278500"/>
    </source>
</evidence>
<feature type="region of interest" description="Disordered" evidence="1">
    <location>
        <begin position="158"/>
        <end position="182"/>
    </location>
</feature>
<gene>
    <name evidence="2" type="ORF">B0H65DRAFT_268551</name>
</gene>
<comment type="caution">
    <text evidence="2">The sequence shown here is derived from an EMBL/GenBank/DDBJ whole genome shotgun (WGS) entry which is preliminary data.</text>
</comment>
<dbReference type="RefSeq" id="XP_062679662.1">
    <property type="nucleotide sequence ID" value="XM_062822720.1"/>
</dbReference>
<reference evidence="2" key="1">
    <citation type="journal article" date="2023" name="Mol. Phylogenet. Evol.">
        <title>Genome-scale phylogeny and comparative genomics of the fungal order Sordariales.</title>
        <authorList>
            <person name="Hensen N."/>
            <person name="Bonometti L."/>
            <person name="Westerberg I."/>
            <person name="Brannstrom I.O."/>
            <person name="Guillou S."/>
            <person name="Cros-Aarteil S."/>
            <person name="Calhoun S."/>
            <person name="Haridas S."/>
            <person name="Kuo A."/>
            <person name="Mondo S."/>
            <person name="Pangilinan J."/>
            <person name="Riley R."/>
            <person name="LaButti K."/>
            <person name="Andreopoulos B."/>
            <person name="Lipzen A."/>
            <person name="Chen C."/>
            <person name="Yan M."/>
            <person name="Daum C."/>
            <person name="Ng V."/>
            <person name="Clum A."/>
            <person name="Steindorff A."/>
            <person name="Ohm R.A."/>
            <person name="Martin F."/>
            <person name="Silar P."/>
            <person name="Natvig D.O."/>
            <person name="Lalanne C."/>
            <person name="Gautier V."/>
            <person name="Ament-Velasquez S.L."/>
            <person name="Kruys A."/>
            <person name="Hutchinson M.I."/>
            <person name="Powell A.J."/>
            <person name="Barry K."/>
            <person name="Miller A.N."/>
            <person name="Grigoriev I.V."/>
            <person name="Debuchy R."/>
            <person name="Gladieux P."/>
            <person name="Hiltunen Thoren M."/>
            <person name="Johannesson H."/>
        </authorList>
    </citation>
    <scope>NUCLEOTIDE SEQUENCE</scope>
    <source>
        <strain evidence="2">CBS 560.94</strain>
    </source>
</reference>
<accession>A0AAE0JAY6</accession>
<keyword evidence="3" id="KW-1185">Reference proteome</keyword>
<name>A0AAE0JAY6_9PEZI</name>
<protein>
    <submittedName>
        <fullName evidence="2">Uncharacterized protein</fullName>
    </submittedName>
</protein>
<dbReference type="AlphaFoldDB" id="A0AAE0JAY6"/>